<dbReference type="VEuPathDB" id="FungiDB:QG37_08001"/>
<sequence>MMAHASICTSSGLKNAKGACSGNLLGSNSILKKFDDDTLRFGEIDGGLIVLG</sequence>
<protein>
    <submittedName>
        <fullName evidence="1">Uncharacterized protein</fullName>
    </submittedName>
</protein>
<organism evidence="1 2">
    <name type="scientific">Candidozyma auris</name>
    <name type="common">Yeast</name>
    <name type="synonym">Candida auris</name>
    <dbReference type="NCBI Taxonomy" id="498019"/>
    <lineage>
        <taxon>Eukaryota</taxon>
        <taxon>Fungi</taxon>
        <taxon>Dikarya</taxon>
        <taxon>Ascomycota</taxon>
        <taxon>Saccharomycotina</taxon>
        <taxon>Pichiomycetes</taxon>
        <taxon>Metschnikowiaceae</taxon>
        <taxon>Candidozyma</taxon>
    </lineage>
</organism>
<comment type="caution">
    <text evidence="1">The sequence shown here is derived from an EMBL/GenBank/DDBJ whole genome shotgun (WGS) entry which is preliminary data.</text>
</comment>
<gene>
    <name evidence="1" type="ORF">QG37_08001</name>
</gene>
<proteinExistence type="predicted"/>
<dbReference type="EMBL" id="LGST01000066">
    <property type="protein sequence ID" value="KND95676.1"/>
    <property type="molecule type" value="Genomic_DNA"/>
</dbReference>
<name>A0A0L0NNF1_CANAR</name>
<dbReference type="AlphaFoldDB" id="A0A0L0NNF1"/>
<accession>A0A0L0NNF1</accession>
<evidence type="ECO:0000313" key="1">
    <source>
        <dbReference type="EMBL" id="KND95676.1"/>
    </source>
</evidence>
<reference evidence="2" key="1">
    <citation type="journal article" date="2015" name="BMC Genomics">
        <title>Draft genome of a commonly misdiagnosed multidrug resistant pathogen Candida auris.</title>
        <authorList>
            <person name="Chatterjee S."/>
            <person name="Alampalli S.V."/>
            <person name="Nageshan R.K."/>
            <person name="Chettiar S.T."/>
            <person name="Joshi S."/>
            <person name="Tatu U.S."/>
        </authorList>
    </citation>
    <scope>NUCLEOTIDE SEQUENCE [LARGE SCALE GENOMIC DNA]</scope>
    <source>
        <strain evidence="2">6684</strain>
    </source>
</reference>
<evidence type="ECO:0000313" key="2">
    <source>
        <dbReference type="Proteomes" id="UP000037122"/>
    </source>
</evidence>
<dbReference type="Proteomes" id="UP000037122">
    <property type="component" value="Unassembled WGS sequence"/>
</dbReference>